<evidence type="ECO:0000313" key="10">
    <source>
        <dbReference type="EMBL" id="EDW96779.1"/>
    </source>
</evidence>
<evidence type="ECO:0000256" key="1">
    <source>
        <dbReference type="ARBA" id="ARBA00022723"/>
    </source>
</evidence>
<feature type="compositionally biased region" description="Acidic residues" evidence="7">
    <location>
        <begin position="298"/>
        <end position="320"/>
    </location>
</feature>
<dbReference type="OrthoDB" id="6077919at2759"/>
<dbReference type="Proteomes" id="UP000002282">
    <property type="component" value="Chromosome 3R"/>
</dbReference>
<dbReference type="Pfam" id="PF13912">
    <property type="entry name" value="zf-C2H2_6"/>
    <property type="match status" value="1"/>
</dbReference>
<dbReference type="Gene3D" id="3.40.1800.20">
    <property type="match status" value="1"/>
</dbReference>
<dbReference type="eggNOG" id="KOG1721">
    <property type="taxonomic scope" value="Eukaryota"/>
</dbReference>
<evidence type="ECO:0000256" key="4">
    <source>
        <dbReference type="ARBA" id="ARBA00022833"/>
    </source>
</evidence>
<evidence type="ECO:0008006" key="12">
    <source>
        <dbReference type="Google" id="ProtNLM"/>
    </source>
</evidence>
<accession>B4PKM0</accession>
<feature type="region of interest" description="Disordered" evidence="7">
    <location>
        <begin position="278"/>
        <end position="321"/>
    </location>
</feature>
<dbReference type="EMBL" id="CM000160">
    <property type="protein sequence ID" value="EDW96779.1"/>
    <property type="molecule type" value="Genomic_DNA"/>
</dbReference>
<dbReference type="AlphaFoldDB" id="B4PKM0"/>
<dbReference type="Pfam" id="PF00096">
    <property type="entry name" value="zf-C2H2"/>
    <property type="match status" value="4"/>
</dbReference>
<dbReference type="SMART" id="SM00355">
    <property type="entry name" value="ZnF_C2H2"/>
    <property type="match status" value="8"/>
</dbReference>
<dbReference type="Gene3D" id="3.30.160.60">
    <property type="entry name" value="Classic Zinc Finger"/>
    <property type="match status" value="6"/>
</dbReference>
<reference evidence="10 11" key="1">
    <citation type="journal article" date="2007" name="Nature">
        <title>Evolution of genes and genomes on the Drosophila phylogeny.</title>
        <authorList>
            <consortium name="Drosophila 12 Genomes Consortium"/>
            <person name="Clark A.G."/>
            <person name="Eisen M.B."/>
            <person name="Smith D.R."/>
            <person name="Bergman C.M."/>
            <person name="Oliver B."/>
            <person name="Markow T.A."/>
            <person name="Kaufman T.C."/>
            <person name="Kellis M."/>
            <person name="Gelbart W."/>
            <person name="Iyer V.N."/>
            <person name="Pollard D.A."/>
            <person name="Sackton T.B."/>
            <person name="Larracuente A.M."/>
            <person name="Singh N.D."/>
            <person name="Abad J.P."/>
            <person name="Abt D.N."/>
            <person name="Adryan B."/>
            <person name="Aguade M."/>
            <person name="Akashi H."/>
            <person name="Anderson W.W."/>
            <person name="Aquadro C.F."/>
            <person name="Ardell D.H."/>
            <person name="Arguello R."/>
            <person name="Artieri C.G."/>
            <person name="Barbash D.A."/>
            <person name="Barker D."/>
            <person name="Barsanti P."/>
            <person name="Batterham P."/>
            <person name="Batzoglou S."/>
            <person name="Begun D."/>
            <person name="Bhutkar A."/>
            <person name="Blanco E."/>
            <person name="Bosak S.A."/>
            <person name="Bradley R.K."/>
            <person name="Brand A.D."/>
            <person name="Brent M.R."/>
            <person name="Brooks A.N."/>
            <person name="Brown R.H."/>
            <person name="Butlin R.K."/>
            <person name="Caggese C."/>
            <person name="Calvi B.R."/>
            <person name="Bernardo de Carvalho A."/>
            <person name="Caspi A."/>
            <person name="Castrezana S."/>
            <person name="Celniker S.E."/>
            <person name="Chang J.L."/>
            <person name="Chapple C."/>
            <person name="Chatterji S."/>
            <person name="Chinwalla A."/>
            <person name="Civetta A."/>
            <person name="Clifton S.W."/>
            <person name="Comeron J.M."/>
            <person name="Costello J.C."/>
            <person name="Coyne J.A."/>
            <person name="Daub J."/>
            <person name="David R.G."/>
            <person name="Delcher A.L."/>
            <person name="Delehaunty K."/>
            <person name="Do C.B."/>
            <person name="Ebling H."/>
            <person name="Edwards K."/>
            <person name="Eickbush T."/>
            <person name="Evans J.D."/>
            <person name="Filipski A."/>
            <person name="Findeiss S."/>
            <person name="Freyhult E."/>
            <person name="Fulton L."/>
            <person name="Fulton R."/>
            <person name="Garcia A.C."/>
            <person name="Gardiner A."/>
            <person name="Garfield D.A."/>
            <person name="Garvin B.E."/>
            <person name="Gibson G."/>
            <person name="Gilbert D."/>
            <person name="Gnerre S."/>
            <person name="Godfrey J."/>
            <person name="Good R."/>
            <person name="Gotea V."/>
            <person name="Gravely B."/>
            <person name="Greenberg A.J."/>
            <person name="Griffiths-Jones S."/>
            <person name="Gross S."/>
            <person name="Guigo R."/>
            <person name="Gustafson E.A."/>
            <person name="Haerty W."/>
            <person name="Hahn M.W."/>
            <person name="Halligan D.L."/>
            <person name="Halpern A.L."/>
            <person name="Halter G.M."/>
            <person name="Han M.V."/>
            <person name="Heger A."/>
            <person name="Hillier L."/>
            <person name="Hinrichs A.S."/>
            <person name="Holmes I."/>
            <person name="Hoskins R.A."/>
            <person name="Hubisz M.J."/>
            <person name="Hultmark D."/>
            <person name="Huntley M.A."/>
            <person name="Jaffe D.B."/>
            <person name="Jagadeeshan S."/>
            <person name="Jeck W.R."/>
            <person name="Johnson J."/>
            <person name="Jones C.D."/>
            <person name="Jordan W.C."/>
            <person name="Karpen G.H."/>
            <person name="Kataoka E."/>
            <person name="Keightley P.D."/>
            <person name="Kheradpour P."/>
            <person name="Kirkness E.F."/>
            <person name="Koerich L.B."/>
            <person name="Kristiansen K."/>
            <person name="Kudrna D."/>
            <person name="Kulathinal R.J."/>
            <person name="Kumar S."/>
            <person name="Kwok R."/>
            <person name="Lander E."/>
            <person name="Langley C.H."/>
            <person name="Lapoint R."/>
            <person name="Lazzaro B.P."/>
            <person name="Lee S.J."/>
            <person name="Levesque L."/>
            <person name="Li R."/>
            <person name="Lin C.F."/>
            <person name="Lin M.F."/>
            <person name="Lindblad-Toh K."/>
            <person name="Llopart A."/>
            <person name="Long M."/>
            <person name="Low L."/>
            <person name="Lozovsky E."/>
            <person name="Lu J."/>
            <person name="Luo M."/>
            <person name="Machado C.A."/>
            <person name="Makalowski W."/>
            <person name="Marzo M."/>
            <person name="Matsuda M."/>
            <person name="Matzkin L."/>
            <person name="McAllister B."/>
            <person name="McBride C.S."/>
            <person name="McKernan B."/>
            <person name="McKernan K."/>
            <person name="Mendez-Lago M."/>
            <person name="Minx P."/>
            <person name="Mollenhauer M.U."/>
            <person name="Montooth K."/>
            <person name="Mount S.M."/>
            <person name="Mu X."/>
            <person name="Myers E."/>
            <person name="Negre B."/>
            <person name="Newfeld S."/>
            <person name="Nielsen R."/>
            <person name="Noor M.A."/>
            <person name="O'Grady P."/>
            <person name="Pachter L."/>
            <person name="Papaceit M."/>
            <person name="Parisi M.J."/>
            <person name="Parisi M."/>
            <person name="Parts L."/>
            <person name="Pedersen J.S."/>
            <person name="Pesole G."/>
            <person name="Phillippy A.M."/>
            <person name="Ponting C.P."/>
            <person name="Pop M."/>
            <person name="Porcelli D."/>
            <person name="Powell J.R."/>
            <person name="Prohaska S."/>
            <person name="Pruitt K."/>
            <person name="Puig M."/>
            <person name="Quesneville H."/>
            <person name="Ram K.R."/>
            <person name="Rand D."/>
            <person name="Rasmussen M.D."/>
            <person name="Reed L.K."/>
            <person name="Reenan R."/>
            <person name="Reily A."/>
            <person name="Remington K.A."/>
            <person name="Rieger T.T."/>
            <person name="Ritchie M.G."/>
            <person name="Robin C."/>
            <person name="Rogers Y.H."/>
            <person name="Rohde C."/>
            <person name="Rozas J."/>
            <person name="Rubenfield M.J."/>
            <person name="Ruiz A."/>
            <person name="Russo S."/>
            <person name="Salzberg S.L."/>
            <person name="Sanchez-Gracia A."/>
            <person name="Saranga D.J."/>
            <person name="Sato H."/>
            <person name="Schaeffer S.W."/>
            <person name="Schatz M.C."/>
            <person name="Schlenke T."/>
            <person name="Schwartz R."/>
            <person name="Segarra C."/>
            <person name="Singh R.S."/>
            <person name="Sirot L."/>
            <person name="Sirota M."/>
            <person name="Sisneros N.B."/>
            <person name="Smith C.D."/>
            <person name="Smith T.F."/>
            <person name="Spieth J."/>
            <person name="Stage D.E."/>
            <person name="Stark A."/>
            <person name="Stephan W."/>
            <person name="Strausberg R.L."/>
            <person name="Strempel S."/>
            <person name="Sturgill D."/>
            <person name="Sutton G."/>
            <person name="Sutton G.G."/>
            <person name="Tao W."/>
            <person name="Teichmann S."/>
            <person name="Tobari Y.N."/>
            <person name="Tomimura Y."/>
            <person name="Tsolas J.M."/>
            <person name="Valente V.L."/>
            <person name="Venter E."/>
            <person name="Venter J.C."/>
            <person name="Vicario S."/>
            <person name="Vieira F.G."/>
            <person name="Vilella A.J."/>
            <person name="Villasante A."/>
            <person name="Walenz B."/>
            <person name="Wang J."/>
            <person name="Wasserman M."/>
            <person name="Watts T."/>
            <person name="Wilson D."/>
            <person name="Wilson R.K."/>
            <person name="Wing R.A."/>
            <person name="Wolfner M.F."/>
            <person name="Wong A."/>
            <person name="Wong G.K."/>
            <person name="Wu C.I."/>
            <person name="Wu G."/>
            <person name="Yamamoto D."/>
            <person name="Yang H.P."/>
            <person name="Yang S.P."/>
            <person name="Yorke J.A."/>
            <person name="Yoshida K."/>
            <person name="Zdobnov E."/>
            <person name="Zhang P."/>
            <person name="Zhang Y."/>
            <person name="Zimin A.V."/>
            <person name="Baldwin J."/>
            <person name="Abdouelleil A."/>
            <person name="Abdulkadir J."/>
            <person name="Abebe A."/>
            <person name="Abera B."/>
            <person name="Abreu J."/>
            <person name="Acer S.C."/>
            <person name="Aftuck L."/>
            <person name="Alexander A."/>
            <person name="An P."/>
            <person name="Anderson E."/>
            <person name="Anderson S."/>
            <person name="Arachi H."/>
            <person name="Azer M."/>
            <person name="Bachantsang P."/>
            <person name="Barry A."/>
            <person name="Bayul T."/>
            <person name="Berlin A."/>
            <person name="Bessette D."/>
            <person name="Bloom T."/>
            <person name="Blye J."/>
            <person name="Boguslavskiy L."/>
            <person name="Bonnet C."/>
            <person name="Boukhgalter B."/>
            <person name="Bourzgui I."/>
            <person name="Brown A."/>
            <person name="Cahill P."/>
            <person name="Channer S."/>
            <person name="Cheshatsang Y."/>
            <person name="Chuda L."/>
            <person name="Citroen M."/>
            <person name="Collymore A."/>
            <person name="Cooke P."/>
            <person name="Costello M."/>
            <person name="D'Aco K."/>
            <person name="Daza R."/>
            <person name="De Haan G."/>
            <person name="DeGray S."/>
            <person name="DeMaso C."/>
            <person name="Dhargay N."/>
            <person name="Dooley K."/>
            <person name="Dooley E."/>
            <person name="Doricent M."/>
            <person name="Dorje P."/>
            <person name="Dorjee K."/>
            <person name="Dupes A."/>
            <person name="Elong R."/>
            <person name="Falk J."/>
            <person name="Farina A."/>
            <person name="Faro S."/>
            <person name="Ferguson D."/>
            <person name="Fisher S."/>
            <person name="Foley C.D."/>
            <person name="Franke A."/>
            <person name="Friedrich D."/>
            <person name="Gadbois L."/>
            <person name="Gearin G."/>
            <person name="Gearin C.R."/>
            <person name="Giannoukos G."/>
            <person name="Goode T."/>
            <person name="Graham J."/>
            <person name="Grandbois E."/>
            <person name="Grewal S."/>
            <person name="Gyaltsen K."/>
            <person name="Hafez N."/>
            <person name="Hagos B."/>
            <person name="Hall J."/>
            <person name="Henson C."/>
            <person name="Hollinger A."/>
            <person name="Honan T."/>
            <person name="Huard M.D."/>
            <person name="Hughes L."/>
            <person name="Hurhula B."/>
            <person name="Husby M.E."/>
            <person name="Kamat A."/>
            <person name="Kanga B."/>
            <person name="Kashin S."/>
            <person name="Khazanovich D."/>
            <person name="Kisner P."/>
            <person name="Lance K."/>
            <person name="Lara M."/>
            <person name="Lee W."/>
            <person name="Lennon N."/>
            <person name="Letendre F."/>
            <person name="LeVine R."/>
            <person name="Lipovsky A."/>
            <person name="Liu X."/>
            <person name="Liu J."/>
            <person name="Liu S."/>
            <person name="Lokyitsang T."/>
            <person name="Lokyitsang Y."/>
            <person name="Lubonja R."/>
            <person name="Lui A."/>
            <person name="MacDonald P."/>
            <person name="Magnisalis V."/>
            <person name="Maru K."/>
            <person name="Matthews C."/>
            <person name="McCusker W."/>
            <person name="McDonough S."/>
            <person name="Mehta T."/>
            <person name="Meldrim J."/>
            <person name="Meneus L."/>
            <person name="Mihai O."/>
            <person name="Mihalev A."/>
            <person name="Mihova T."/>
            <person name="Mittelman R."/>
            <person name="Mlenga V."/>
            <person name="Montmayeur A."/>
            <person name="Mulrain L."/>
            <person name="Navidi A."/>
            <person name="Naylor J."/>
            <person name="Negash T."/>
            <person name="Nguyen T."/>
            <person name="Nguyen N."/>
            <person name="Nicol R."/>
            <person name="Norbu C."/>
            <person name="Norbu N."/>
            <person name="Novod N."/>
            <person name="O'Neill B."/>
            <person name="Osman S."/>
            <person name="Markiewicz E."/>
            <person name="Oyono O.L."/>
            <person name="Patti C."/>
            <person name="Phunkhang P."/>
            <person name="Pierre F."/>
            <person name="Priest M."/>
            <person name="Raghuraman S."/>
            <person name="Rege F."/>
            <person name="Reyes R."/>
            <person name="Rise C."/>
            <person name="Rogov P."/>
            <person name="Ross K."/>
            <person name="Ryan E."/>
            <person name="Settipalli S."/>
            <person name="Shea T."/>
            <person name="Sherpa N."/>
            <person name="Shi L."/>
            <person name="Shih D."/>
            <person name="Sparrow T."/>
            <person name="Spaulding J."/>
            <person name="Stalker J."/>
            <person name="Stange-Thomann N."/>
            <person name="Stavropoulos S."/>
            <person name="Stone C."/>
            <person name="Strader C."/>
            <person name="Tesfaye S."/>
            <person name="Thomson T."/>
            <person name="Thoulutsang Y."/>
            <person name="Thoulutsang D."/>
            <person name="Topham K."/>
            <person name="Topping I."/>
            <person name="Tsamla T."/>
            <person name="Vassiliev H."/>
            <person name="Vo A."/>
            <person name="Wangchuk T."/>
            <person name="Wangdi T."/>
            <person name="Weiand M."/>
            <person name="Wilkinson J."/>
            <person name="Wilson A."/>
            <person name="Yadav S."/>
            <person name="Young G."/>
            <person name="Yu Q."/>
            <person name="Zembek L."/>
            <person name="Zhong D."/>
            <person name="Zimmer A."/>
            <person name="Zwirko Z."/>
            <person name="Jaffe D.B."/>
            <person name="Alvarez P."/>
            <person name="Brockman W."/>
            <person name="Butler J."/>
            <person name="Chin C."/>
            <person name="Gnerre S."/>
            <person name="Grabherr M."/>
            <person name="Kleber M."/>
            <person name="Mauceli E."/>
            <person name="MacCallum I."/>
        </authorList>
    </citation>
    <scope>NUCLEOTIDE SEQUENCE [LARGE SCALE GENOMIC DNA]</scope>
    <source>
        <strain evidence="11">Tai18E2 / Tucson 14021-0261.01</strain>
    </source>
</reference>
<feature type="region of interest" description="Disordered" evidence="7">
    <location>
        <begin position="582"/>
        <end position="618"/>
    </location>
</feature>
<evidence type="ECO:0000256" key="2">
    <source>
        <dbReference type="ARBA" id="ARBA00022737"/>
    </source>
</evidence>
<dbReference type="FunFam" id="3.30.160.60:FF:000100">
    <property type="entry name" value="Zinc finger 45-like"/>
    <property type="match status" value="1"/>
</dbReference>
<feature type="compositionally biased region" description="Basic and acidic residues" evidence="7">
    <location>
        <begin position="603"/>
        <end position="617"/>
    </location>
</feature>
<reference evidence="10 11" key="2">
    <citation type="journal article" date="2007" name="PLoS Biol.">
        <title>Principles of genome evolution in the Drosophila melanogaster species group.</title>
        <authorList>
            <person name="Ranz J.M."/>
            <person name="Maurin D."/>
            <person name="Chan Y.S."/>
            <person name="von Grotthuss M."/>
            <person name="Hillier L.W."/>
            <person name="Roote J."/>
            <person name="Ashburner M."/>
            <person name="Bergman C.M."/>
        </authorList>
    </citation>
    <scope>NUCLEOTIDE SEQUENCE [LARGE SCALE GENOMIC DNA]</scope>
    <source>
        <strain evidence="11">Tai18E2 / Tucson 14021-0261.01</strain>
    </source>
</reference>
<dbReference type="PROSITE" id="PS00028">
    <property type="entry name" value="ZINC_FINGER_C2H2_1"/>
    <property type="match status" value="7"/>
</dbReference>
<keyword evidence="11" id="KW-1185">Reference proteome</keyword>
<feature type="domain" description="C2H2-type" evidence="8">
    <location>
        <begin position="419"/>
        <end position="446"/>
    </location>
</feature>
<sequence length="631" mass="72772">MSVIIAETQAAKRDSTIWHQWCRLCSKDHPTNQNVFFREAKQNCWTSTMAMTIGKYFWVDIKREDELSNFLCAECFTLMDCLIEFSERVRKVQILFSKLQSLKPDPLMDYERIRGECGVTTDGWKHIMVGAVEANLLQNEDEFISEEQPIVCETVTSSRMEGEILMIPNLLVAEQCLQEKQEFLKEEHIVEEMQISGIEDEVLEEEVEDLAEEEVETVEEEIDTVGEGIEAVEEDVEPHDASDSLVEVDHMTEERYIEESQIIEESQVSDFNMETYEIVQHDPQKEPEETKDTAESMESNEDTQDDISPEHVTDEEDEIPQEPAMYKCNICKKPYKKPKAYKRHMEEVHNTVAEDLPQLECNQCKLRFPTVAQLHSHHRTHVRVKAKTDNSCPHCEKRFTTPGTLKRHIEGIHNQIKPYVCDLCGKSFNYITGLKDHKLVHTDECPFECPECKRRFKNNARLKIHLDTHSAEIYECTVCGLKLKTRRTFNKHKLVHSDTRQFKCEVCGSSFKRSKTLKAHLILHTGIRPYKCNFCGRDFANGSNCRSHKRQAHPKELAEEEARGVTRSTLLPMLDELTKASKLLKTPAGPSKVKGSRPNVPPKKQDNDNESPTKDTDGAILYELVEELDYS</sequence>
<dbReference type="FunFam" id="3.30.160.60:FF:002290">
    <property type="entry name" value="Weckle, isoform B"/>
    <property type="match status" value="1"/>
</dbReference>
<evidence type="ECO:0000313" key="11">
    <source>
        <dbReference type="Proteomes" id="UP000002282"/>
    </source>
</evidence>
<feature type="compositionally biased region" description="Basic and acidic residues" evidence="7">
    <location>
        <begin position="279"/>
        <end position="294"/>
    </location>
</feature>
<dbReference type="KEGG" id="dya:Dyak_GE24700"/>
<feature type="domain" description="ZAD" evidence="9">
    <location>
        <begin position="20"/>
        <end position="99"/>
    </location>
</feature>
<dbReference type="SUPFAM" id="SSF57667">
    <property type="entry name" value="beta-beta-alpha zinc fingers"/>
    <property type="match status" value="4"/>
</dbReference>
<dbReference type="SUPFAM" id="SSF57716">
    <property type="entry name" value="Glucocorticoid receptor-like (DNA-binding domain)"/>
    <property type="match status" value="1"/>
</dbReference>
<dbReference type="PANTHER" id="PTHR24409">
    <property type="entry name" value="ZINC FINGER PROTEIN 142"/>
    <property type="match status" value="1"/>
</dbReference>
<keyword evidence="2" id="KW-0677">Repeat</keyword>
<feature type="domain" description="C2H2-type" evidence="8">
    <location>
        <begin position="530"/>
        <end position="558"/>
    </location>
</feature>
<dbReference type="HOGENOM" id="CLU_002678_94_14_1"/>
<feature type="binding site" evidence="6">
    <location>
        <position position="22"/>
    </location>
    <ligand>
        <name>Zn(2+)</name>
        <dbReference type="ChEBI" id="CHEBI:29105"/>
    </ligand>
</feature>
<evidence type="ECO:0000256" key="6">
    <source>
        <dbReference type="PROSITE-ProRule" id="PRU01263"/>
    </source>
</evidence>
<feature type="domain" description="C2H2-type" evidence="8">
    <location>
        <begin position="502"/>
        <end position="529"/>
    </location>
</feature>
<feature type="binding site" evidence="6">
    <location>
        <position position="72"/>
    </location>
    <ligand>
        <name>Zn(2+)</name>
        <dbReference type="ChEBI" id="CHEBI:29105"/>
    </ligand>
</feature>
<feature type="domain" description="C2H2-type" evidence="8">
    <location>
        <begin position="326"/>
        <end position="354"/>
    </location>
</feature>
<proteinExistence type="predicted"/>
<dbReference type="OMA" id="VHTDECP"/>
<evidence type="ECO:0000256" key="3">
    <source>
        <dbReference type="ARBA" id="ARBA00022771"/>
    </source>
</evidence>
<evidence type="ECO:0000256" key="7">
    <source>
        <dbReference type="SAM" id="MobiDB-lite"/>
    </source>
</evidence>
<dbReference type="Pfam" id="PF07776">
    <property type="entry name" value="zf-AD"/>
    <property type="match status" value="1"/>
</dbReference>
<dbReference type="PANTHER" id="PTHR24409:SF295">
    <property type="entry name" value="AZ2-RELATED"/>
    <property type="match status" value="1"/>
</dbReference>
<feature type="domain" description="C2H2-type" evidence="8">
    <location>
        <begin position="390"/>
        <end position="418"/>
    </location>
</feature>
<keyword evidence="3 5" id="KW-0863">Zinc-finger</keyword>
<evidence type="ECO:0000259" key="8">
    <source>
        <dbReference type="PROSITE" id="PS50157"/>
    </source>
</evidence>
<dbReference type="PhylomeDB" id="B4PKM0"/>
<evidence type="ECO:0000259" key="9">
    <source>
        <dbReference type="PROSITE" id="PS51915"/>
    </source>
</evidence>
<dbReference type="InterPro" id="IPR012934">
    <property type="entry name" value="Znf_AD"/>
</dbReference>
<keyword evidence="4 6" id="KW-0862">Zinc</keyword>
<feature type="domain" description="C2H2-type" evidence="8">
    <location>
        <begin position="447"/>
        <end position="474"/>
    </location>
</feature>
<dbReference type="GO" id="GO:0008270">
    <property type="term" value="F:zinc ion binding"/>
    <property type="evidence" value="ECO:0007669"/>
    <property type="project" value="UniProtKB-UniRule"/>
</dbReference>
<gene>
    <name evidence="10" type="primary">Dyak\GE24700</name>
    <name evidence="10" type="synonym">dyak_GLEANR_8371</name>
    <name evidence="10" type="synonym">GE24700</name>
    <name evidence="10" type="ORF">Dyak_GE24700</name>
</gene>
<dbReference type="FunFam" id="3.40.1800.20:FF:000002">
    <property type="entry name" value="Weckle, isoform B"/>
    <property type="match status" value="1"/>
</dbReference>
<dbReference type="InterPro" id="IPR013087">
    <property type="entry name" value="Znf_C2H2_type"/>
</dbReference>
<dbReference type="InterPro" id="IPR036236">
    <property type="entry name" value="Znf_C2H2_sf"/>
</dbReference>
<dbReference type="PROSITE" id="PS51915">
    <property type="entry name" value="ZAD"/>
    <property type="match status" value="1"/>
</dbReference>
<evidence type="ECO:0000256" key="5">
    <source>
        <dbReference type="PROSITE-ProRule" id="PRU00042"/>
    </source>
</evidence>
<feature type="binding site" evidence="6">
    <location>
        <position position="25"/>
    </location>
    <ligand>
        <name>Zn(2+)</name>
        <dbReference type="ChEBI" id="CHEBI:29105"/>
    </ligand>
</feature>
<organism evidence="10 11">
    <name type="scientific">Drosophila yakuba</name>
    <name type="common">Fruit fly</name>
    <dbReference type="NCBI Taxonomy" id="7245"/>
    <lineage>
        <taxon>Eukaryota</taxon>
        <taxon>Metazoa</taxon>
        <taxon>Ecdysozoa</taxon>
        <taxon>Arthropoda</taxon>
        <taxon>Hexapoda</taxon>
        <taxon>Insecta</taxon>
        <taxon>Pterygota</taxon>
        <taxon>Neoptera</taxon>
        <taxon>Endopterygota</taxon>
        <taxon>Diptera</taxon>
        <taxon>Brachycera</taxon>
        <taxon>Muscomorpha</taxon>
        <taxon>Ephydroidea</taxon>
        <taxon>Drosophilidae</taxon>
        <taxon>Drosophila</taxon>
        <taxon>Sophophora</taxon>
    </lineage>
</organism>
<keyword evidence="1 6" id="KW-0479">Metal-binding</keyword>
<protein>
    <recommendedName>
        <fullName evidence="12">Zinc finger protein weckle</fullName>
    </recommendedName>
</protein>
<dbReference type="SMART" id="SM00868">
    <property type="entry name" value="zf-AD"/>
    <property type="match status" value="1"/>
</dbReference>
<dbReference type="PROSITE" id="PS50157">
    <property type="entry name" value="ZINC_FINGER_C2H2_2"/>
    <property type="match status" value="8"/>
</dbReference>
<feature type="domain" description="C2H2-type" evidence="8">
    <location>
        <begin position="474"/>
        <end position="501"/>
    </location>
</feature>
<feature type="binding site" evidence="6">
    <location>
        <position position="75"/>
    </location>
    <ligand>
        <name>Zn(2+)</name>
        <dbReference type="ChEBI" id="CHEBI:29105"/>
    </ligand>
</feature>
<feature type="domain" description="C2H2-type" evidence="8">
    <location>
        <begin position="359"/>
        <end position="386"/>
    </location>
</feature>
<dbReference type="GO" id="GO:0005634">
    <property type="term" value="C:nucleus"/>
    <property type="evidence" value="ECO:0007669"/>
    <property type="project" value="InterPro"/>
</dbReference>
<dbReference type="FunFam" id="3.30.160.60:FF:002536">
    <property type="entry name" value="zinc finger protein weckle-like"/>
    <property type="match status" value="1"/>
</dbReference>
<name>B4PKM0_DROYA</name>